<comment type="caution">
    <text evidence="2">The sequence shown here is derived from an EMBL/GenBank/DDBJ whole genome shotgun (WGS) entry which is preliminary data.</text>
</comment>
<name>A0A4V6S1I0_9APHY</name>
<dbReference type="EMBL" id="SGPM01000639">
    <property type="protein sequence ID" value="THH17653.1"/>
    <property type="molecule type" value="Genomic_DNA"/>
</dbReference>
<organism evidence="2 3">
    <name type="scientific">Antrodiella citrinella</name>
    <dbReference type="NCBI Taxonomy" id="2447956"/>
    <lineage>
        <taxon>Eukaryota</taxon>
        <taxon>Fungi</taxon>
        <taxon>Dikarya</taxon>
        <taxon>Basidiomycota</taxon>
        <taxon>Agaricomycotina</taxon>
        <taxon>Agaricomycetes</taxon>
        <taxon>Polyporales</taxon>
        <taxon>Steccherinaceae</taxon>
        <taxon>Antrodiella</taxon>
    </lineage>
</organism>
<protein>
    <submittedName>
        <fullName evidence="2">Uncharacterized protein</fullName>
    </submittedName>
</protein>
<gene>
    <name evidence="2" type="ORF">EUX98_g9089</name>
</gene>
<dbReference type="Proteomes" id="UP000308730">
    <property type="component" value="Unassembled WGS sequence"/>
</dbReference>
<evidence type="ECO:0000256" key="1">
    <source>
        <dbReference type="SAM" id="MobiDB-lite"/>
    </source>
</evidence>
<accession>A0A4V6S1I0</accession>
<feature type="compositionally biased region" description="Polar residues" evidence="1">
    <location>
        <begin position="177"/>
        <end position="195"/>
    </location>
</feature>
<feature type="region of interest" description="Disordered" evidence="1">
    <location>
        <begin position="175"/>
        <end position="203"/>
    </location>
</feature>
<reference evidence="2 3" key="1">
    <citation type="submission" date="2019-02" db="EMBL/GenBank/DDBJ databases">
        <title>Genome sequencing of the rare red list fungi Antrodiella citrinella (Flaviporus citrinellus).</title>
        <authorList>
            <person name="Buettner E."/>
            <person name="Kellner H."/>
        </authorList>
    </citation>
    <scope>NUCLEOTIDE SEQUENCE [LARGE SCALE GENOMIC DNA]</scope>
    <source>
        <strain evidence="2 3">DSM 108506</strain>
    </source>
</reference>
<evidence type="ECO:0000313" key="3">
    <source>
        <dbReference type="Proteomes" id="UP000308730"/>
    </source>
</evidence>
<dbReference type="AlphaFoldDB" id="A0A4V6S1I0"/>
<dbReference type="OrthoDB" id="3268633at2759"/>
<keyword evidence="3" id="KW-1185">Reference proteome</keyword>
<sequence>MAQEDVDDLCNHVFELFDKRDGGQMKLRLFDNPSDFEDMTLSLFHPYFERLKPLLREWWNLLICAYKSYDEVTEGLIHDRVLIVLNKHLDLIRAGEGEMEPDEAETNDAAMLRRQKELERRRLDLHTLQLSPWTAGSIVESAVHDADNEARSDSLSAEVSGDGMWAYRSALGGQDPYTDSSQSEFVASESTNDGSDASPGPANLTRKLAAMTVTGGADRGSTSS</sequence>
<proteinExistence type="predicted"/>
<evidence type="ECO:0000313" key="2">
    <source>
        <dbReference type="EMBL" id="THH17653.1"/>
    </source>
</evidence>